<dbReference type="EMBL" id="SRYA01000023">
    <property type="protein sequence ID" value="TGY95882.1"/>
    <property type="molecule type" value="Genomic_DNA"/>
</dbReference>
<name>A0AC61RVW7_9FIRM</name>
<sequence length="399" mass="45973">MDWLEEKTEQLRKILQDKSLVRALIWYLCISAVGVIAAYWITRNLCLAWIGVLEKRQNQALTNVYYWDPRLRASLAEQGNWEDFCLRILRFFYHSCLYLYILLGFAAAGKVFLETRIKPPIAAITRGLNYINMGDYSHEIVWQGKDEMSLLCGEMEQMRREMLKKKKDQWRQQEEQRKINAAFAHDIRTPLTVIRGYTEFLQKYVPGGRVTEDMLMEKLNTMHEQEERLLRFSETMTTIQNIEKRELSCSWHSSRQIAGQLEAVIYGMRQNAGLQLILNADLPEKELFLDLNLLIEVFENLLSNALRYAVHTVQAKAVLKGRELTVFVKDDGPGFSEKALRMGTEAYFSEEENSREHFGIGLSICRMLCESHGGSLSLQNSVEQGAIAAAGLVTGVRKL</sequence>
<organism evidence="1 2">
    <name type="scientific">Petralouisia muris</name>
    <dbReference type="NCBI Taxonomy" id="3032872"/>
    <lineage>
        <taxon>Bacteria</taxon>
        <taxon>Bacillati</taxon>
        <taxon>Bacillota</taxon>
        <taxon>Clostridia</taxon>
        <taxon>Lachnospirales</taxon>
        <taxon>Lachnospiraceae</taxon>
        <taxon>Petralouisia</taxon>
    </lineage>
</organism>
<keyword evidence="1" id="KW-0418">Kinase</keyword>
<evidence type="ECO:0000313" key="2">
    <source>
        <dbReference type="Proteomes" id="UP000304953"/>
    </source>
</evidence>
<dbReference type="Proteomes" id="UP000304953">
    <property type="component" value="Unassembled WGS sequence"/>
</dbReference>
<protein>
    <submittedName>
        <fullName evidence="1">HAMP domain-containing histidine kinase</fullName>
    </submittedName>
</protein>
<gene>
    <name evidence="1" type="ORF">E5329_12960</name>
</gene>
<keyword evidence="1" id="KW-0808">Transferase</keyword>
<comment type="caution">
    <text evidence="1">The sequence shown here is derived from an EMBL/GenBank/DDBJ whole genome shotgun (WGS) entry which is preliminary data.</text>
</comment>
<keyword evidence="2" id="KW-1185">Reference proteome</keyword>
<accession>A0AC61RVW7</accession>
<reference evidence="1" key="1">
    <citation type="submission" date="2019-04" db="EMBL/GenBank/DDBJ databases">
        <title>Microbes associate with the intestines of laboratory mice.</title>
        <authorList>
            <person name="Navarre W."/>
            <person name="Wong E."/>
            <person name="Huang K."/>
            <person name="Tropini C."/>
            <person name="Ng K."/>
            <person name="Yu B."/>
        </authorList>
    </citation>
    <scope>NUCLEOTIDE SEQUENCE</scope>
    <source>
        <strain evidence="1">NM01_1-7b</strain>
    </source>
</reference>
<evidence type="ECO:0000313" key="1">
    <source>
        <dbReference type="EMBL" id="TGY95882.1"/>
    </source>
</evidence>
<proteinExistence type="predicted"/>